<keyword evidence="3" id="KW-1185">Reference proteome</keyword>
<gene>
    <name evidence="2" type="ORF">R50_1191</name>
</gene>
<feature type="compositionally biased region" description="Pro residues" evidence="1">
    <location>
        <begin position="84"/>
        <end position="94"/>
    </location>
</feature>
<evidence type="ECO:0000313" key="2">
    <source>
        <dbReference type="EMBL" id="CAB1128697.1"/>
    </source>
</evidence>
<name>A0A6F8ZG68_9FIRM</name>
<evidence type="ECO:0000313" key="3">
    <source>
        <dbReference type="Proteomes" id="UP000503399"/>
    </source>
</evidence>
<feature type="region of interest" description="Disordered" evidence="1">
    <location>
        <begin position="73"/>
        <end position="94"/>
    </location>
</feature>
<proteinExistence type="predicted"/>
<reference evidence="2 3" key="1">
    <citation type="submission" date="2020-02" db="EMBL/GenBank/DDBJ databases">
        <authorList>
            <person name="Hogendoorn C."/>
        </authorList>
    </citation>
    <scope>NUCLEOTIDE SEQUENCE [LARGE SCALE GENOMIC DNA]</scope>
    <source>
        <strain evidence="2">R501</strain>
    </source>
</reference>
<dbReference type="Proteomes" id="UP000503399">
    <property type="component" value="Chromosome"/>
</dbReference>
<dbReference type="AlphaFoldDB" id="A0A6F8ZG68"/>
<dbReference type="EMBL" id="LR778114">
    <property type="protein sequence ID" value="CAB1128697.1"/>
    <property type="molecule type" value="Genomic_DNA"/>
</dbReference>
<organism evidence="2 3">
    <name type="scientific">Candidatus Hydrogenisulfobacillus filiaventi</name>
    <dbReference type="NCBI Taxonomy" id="2707344"/>
    <lineage>
        <taxon>Bacteria</taxon>
        <taxon>Bacillati</taxon>
        <taxon>Bacillota</taxon>
        <taxon>Clostridia</taxon>
        <taxon>Eubacteriales</taxon>
        <taxon>Clostridiales Family XVII. Incertae Sedis</taxon>
        <taxon>Candidatus Hydrogenisulfobacillus</taxon>
    </lineage>
</organism>
<accession>A0A6F8ZG68</accession>
<evidence type="ECO:0008006" key="4">
    <source>
        <dbReference type="Google" id="ProtNLM"/>
    </source>
</evidence>
<dbReference type="KEGG" id="hfv:R50_1191"/>
<protein>
    <recommendedName>
        <fullName evidence="4">Segregation and condensation protein A</fullName>
    </recommendedName>
</protein>
<sequence length="235" mass="25215">MSAGTPVGMTPVDGELAGLARQLKAQPHKARDLVLRAVVARATRRWRTAPDPLAWSDEMPLCAWMVKRKSQAVLPGAEADEEPSAPPEPAPDPLPWRQAGAALAALAREGARLRYRPPAPPRQPPPVAGADPARLAAAFPRLRPRPLPPPRVVVRPPLLLPDVMARLEAALAAGGIYDLEALCPALNLCSRGERGARAAVFLAAVVLWHQGRITARQSEPFGPIRLEGRRPGERG</sequence>
<evidence type="ECO:0000256" key="1">
    <source>
        <dbReference type="SAM" id="MobiDB-lite"/>
    </source>
</evidence>